<name>A0ABQ8XN89_9EUKA</name>
<proteinExistence type="predicted"/>
<reference evidence="2" key="1">
    <citation type="submission" date="2022-08" db="EMBL/GenBank/DDBJ databases">
        <title>Novel sulfate-reducing endosymbionts in the free-living metamonad Anaeramoeba.</title>
        <authorList>
            <person name="Jerlstrom-Hultqvist J."/>
            <person name="Cepicka I."/>
            <person name="Gallot-Lavallee L."/>
            <person name="Salas-Leiva D."/>
            <person name="Curtis B.A."/>
            <person name="Zahonova K."/>
            <person name="Pipaliya S."/>
            <person name="Dacks J."/>
            <person name="Roger A.J."/>
        </authorList>
    </citation>
    <scope>NUCLEOTIDE SEQUENCE</scope>
    <source>
        <strain evidence="2">Schooner1</strain>
    </source>
</reference>
<evidence type="ECO:0000313" key="3">
    <source>
        <dbReference type="Proteomes" id="UP001150062"/>
    </source>
</evidence>
<keyword evidence="3" id="KW-1185">Reference proteome</keyword>
<evidence type="ECO:0000313" key="2">
    <source>
        <dbReference type="EMBL" id="KAJ6233555.1"/>
    </source>
</evidence>
<feature type="compositionally biased region" description="Basic residues" evidence="1">
    <location>
        <begin position="1456"/>
        <end position="1469"/>
    </location>
</feature>
<gene>
    <name evidence="2" type="ORF">M0813_29862</name>
</gene>
<feature type="compositionally biased region" description="Basic and acidic residues" evidence="1">
    <location>
        <begin position="1376"/>
        <end position="1386"/>
    </location>
</feature>
<feature type="region of interest" description="Disordered" evidence="1">
    <location>
        <begin position="1332"/>
        <end position="1548"/>
    </location>
</feature>
<feature type="compositionally biased region" description="Basic residues" evidence="1">
    <location>
        <begin position="1366"/>
        <end position="1375"/>
    </location>
</feature>
<feature type="compositionally biased region" description="Basic and acidic residues" evidence="1">
    <location>
        <begin position="1332"/>
        <end position="1365"/>
    </location>
</feature>
<feature type="compositionally biased region" description="Basic residues" evidence="1">
    <location>
        <begin position="1432"/>
        <end position="1447"/>
    </location>
</feature>
<dbReference type="EMBL" id="JAOAOG010000276">
    <property type="protein sequence ID" value="KAJ6233555.1"/>
    <property type="molecule type" value="Genomic_DNA"/>
</dbReference>
<feature type="region of interest" description="Disordered" evidence="1">
    <location>
        <begin position="589"/>
        <end position="616"/>
    </location>
</feature>
<dbReference type="PANTHER" id="PTHR14368:SF7">
    <property type="entry name" value="TESTIS-EXPRESSED BASIC PROTEIN 1"/>
    <property type="match status" value="1"/>
</dbReference>
<feature type="compositionally biased region" description="Acidic residues" evidence="1">
    <location>
        <begin position="1387"/>
        <end position="1409"/>
    </location>
</feature>
<comment type="caution">
    <text evidence="2">The sequence shown here is derived from an EMBL/GenBank/DDBJ whole genome shotgun (WGS) entry which is preliminary data.</text>
</comment>
<protein>
    <submittedName>
        <fullName evidence="2">Protein restricted tev movement 2</fullName>
    </submittedName>
</protein>
<feature type="compositionally biased region" description="Basic residues" evidence="1">
    <location>
        <begin position="1507"/>
        <end position="1521"/>
    </location>
</feature>
<feature type="compositionally biased region" description="Low complexity" evidence="1">
    <location>
        <begin position="592"/>
        <end position="602"/>
    </location>
</feature>
<organism evidence="2 3">
    <name type="scientific">Anaeramoeba flamelloides</name>
    <dbReference type="NCBI Taxonomy" id="1746091"/>
    <lineage>
        <taxon>Eukaryota</taxon>
        <taxon>Metamonada</taxon>
        <taxon>Anaeramoebidae</taxon>
        <taxon>Anaeramoeba</taxon>
    </lineage>
</organism>
<dbReference type="Proteomes" id="UP001150062">
    <property type="component" value="Unassembled WGS sequence"/>
</dbReference>
<feature type="compositionally biased region" description="Basic residues" evidence="1">
    <location>
        <begin position="1477"/>
        <end position="1497"/>
    </location>
</feature>
<accession>A0ABQ8XN89</accession>
<sequence>MLKQSTDKSQFETLSMENNGDNSIRSKICNLFSAGSAEFELLLHDLQGDILGSSILLLTDKKMILTCPSIGLKIENNYQCANQEKKDDNQNIPQMKKVELKSSTFQIKLHFPKEGQYLFSVHSLEYCDLVVGTFNMFFKYNSKNLTSTSIYGDILGIKEETRAIAERLYYQSHIAFFTKILDSSNKNLKGLECVLELDNFGIKISTRSQSEKEKLNYHYQWKQEKKLLKISTINKVTKNKNSEDQKNQEKKKRKTRITRLQINNFVGYSEKTFNLIVDLPFFGQNQLLSKVISLFRKNQGSNNEQKTKKKNLNNEIKIGNENENEHGNENEKTQNKIFAKQRIISEFSPNGHPTILQQSKYGLPSLINNSKNQYLNNNSLLNKRRKKVKDTIQELYQNKKQAIFYTHLYNNHNGLLIPTKIKLNLNSFKLLIPTDYLKKLKTKDTINSAQKKKKEKGKEKTDLVYDYTLFSLNYSSCQKIILHPISYLFQISLNNNQMSNGDFLDQLIFYVNSIKERDLIYNSFNFFHSKFLKYKIPQVYISEPNKKIEKIIESKMKKEAKLFLNSNQMELAHESKYNYTKKKKIDQTYNINDNDNPNPTNTDDMHSMASGEYNEANSSNPKIMKIKHNINSMDNEQVKTKYTFPLINSLAKPDGSIKIILFDDHFTLKINKNQILQRKYSIFSILISPNTFSKHAYLIIDEYHFLELNFLSIEDYIGFSIDFFLKRNKNISKKFIFQPKKFDCQIITKGKENKNKKKKKKKNEKKIADSWISVNFDHFIIHSKLNNFKLISSYTRDIIMNNLLDSENDKNLKMKEFIIQFKTNQSITLKFDNKKQYLEFKRIFLRAKKISSLQNEKKYTTQLRTTIIKNNQLFENSLITFSTNEIKIHSNEESGNKIYNLNRYRAFSNFSDKSLLKVQFLNGKNLIFSISNQNIRKQFLNALDYFGNNLLNLDYKSKFNYYFKKSINIFQVNLFKLPDLNIAHLTKIYIDQEDLYLKILNKNNDNSKKHNSDQEEEEEAIKESLTNIHIMDIQKDEKIIKLKINKQSDQKIEYQVKFSETKKYKDFLKLFDNFKLNHLSNNYIKEEHGNGQGDDNKENDSHLNTHINNKFNLKSIKTNQWLVNILDNDRKIVFKEIPLQINEKFTTIEILNEKYSTFNSKVKFLQHKTKQTFAKLILEKLIFPVDFKSKEELNEFKSILSENNSLKKNKNRKSKIINKKFQLQTQLLTTNWIDFNAMIANESSVPQNEVILSLFKNFVKIKGNKNKTTQLNIHEDNVKIFESYKYTKFIKLIYNKTKYIFLLFDTQNEKIRFIKLFKFVKNEFKNMEITKKEKTRDGDQNIKEKEKGKGKNKKKEKEKEKEFNKSKKNKRKKNENKKEDDDQDVKNDDDDDDDDDDNDDDDDDDDDEDEKKKRKQMKGKEGKTQIKNKSNEKKKKKKDGKEKKRSKTTQIPNIKKPSKSKKKSSRSKTPRGLQIHNKSKSKNKNTHGKTKSHSRSKKQFERSEKSHKSKKKDKKSQHKHQTPPQKKSPKMETKKKSKHKKSQSSSSD</sequence>
<evidence type="ECO:0000256" key="1">
    <source>
        <dbReference type="SAM" id="MobiDB-lite"/>
    </source>
</evidence>
<dbReference type="PANTHER" id="PTHR14368">
    <property type="entry name" value="TESTIS-EXPRESSED BASIC PROTEIN 1"/>
    <property type="match status" value="1"/>
</dbReference>
<dbReference type="InterPro" id="IPR038754">
    <property type="entry name" value="TSBP1"/>
</dbReference>